<dbReference type="RefSeq" id="WP_121064281.1">
    <property type="nucleotide sequence ID" value="NZ_RBIQ01000007.1"/>
</dbReference>
<gene>
    <name evidence="7" type="ORF">CLV91_0849</name>
</gene>
<dbReference type="Proteomes" id="UP000269412">
    <property type="component" value="Unassembled WGS sequence"/>
</dbReference>
<name>A0A495ED00_9FLAO</name>
<keyword evidence="3 5" id="KW-1133">Transmembrane helix</keyword>
<evidence type="ECO:0000313" key="8">
    <source>
        <dbReference type="Proteomes" id="UP000269412"/>
    </source>
</evidence>
<feature type="domain" description="O-antigen ligase-related" evidence="6">
    <location>
        <begin position="197"/>
        <end position="346"/>
    </location>
</feature>
<feature type="transmembrane region" description="Helical" evidence="5">
    <location>
        <begin position="365"/>
        <end position="382"/>
    </location>
</feature>
<sequence>MRSIKMVRHILLYSLAVLPLLSMAMVNIAILFFVIAGVWCYITKSKSLLNKKDILKSLFWLSLPFTMYLMGLFWSLDIKNGFSFVERSYVFFLFPLLIFCCQIYDSIKIKTFIQIYIIASSIFSCVVFLFITYKILIGKILIENSDYFSVVSLRAELDRIPIIHEHPIYLSLMLALALILLFYNRFKKKWLNVGIVLVIIPTLLLASSRGPLLALIIVFSCIIIQNNKNRLRALLLLFLFFISIVFVTFFSPLNSRIKEISTTKSFYPEGIHHNSFNIRNGIYKCAFEISKQVPIYGFGTGSVQGVLNSCYEKSFNTNVYEKKIYNTHNQYFHFYISFGLLGFIIIVYSFILFFKRALIINDNSYFYFLVFFLICFLTENIINRNTGIVLFSIFNSLFYYRTYLENDNS</sequence>
<keyword evidence="8" id="KW-1185">Reference proteome</keyword>
<dbReference type="GO" id="GO:0016874">
    <property type="term" value="F:ligase activity"/>
    <property type="evidence" value="ECO:0007669"/>
    <property type="project" value="UniProtKB-KW"/>
</dbReference>
<dbReference type="GO" id="GO:0016020">
    <property type="term" value="C:membrane"/>
    <property type="evidence" value="ECO:0007669"/>
    <property type="project" value="UniProtKB-SubCell"/>
</dbReference>
<keyword evidence="7" id="KW-0436">Ligase</keyword>
<keyword evidence="2 5" id="KW-0812">Transmembrane</keyword>
<organism evidence="7 8">
    <name type="scientific">Maribacter vaceletii</name>
    <dbReference type="NCBI Taxonomy" id="1206816"/>
    <lineage>
        <taxon>Bacteria</taxon>
        <taxon>Pseudomonadati</taxon>
        <taxon>Bacteroidota</taxon>
        <taxon>Flavobacteriia</taxon>
        <taxon>Flavobacteriales</taxon>
        <taxon>Flavobacteriaceae</taxon>
        <taxon>Maribacter</taxon>
    </lineage>
</organism>
<comment type="subcellular location">
    <subcellularLocation>
        <location evidence="1">Membrane</location>
        <topology evidence="1">Multi-pass membrane protein</topology>
    </subcellularLocation>
</comment>
<dbReference type="AlphaFoldDB" id="A0A495ED00"/>
<evidence type="ECO:0000256" key="4">
    <source>
        <dbReference type="ARBA" id="ARBA00023136"/>
    </source>
</evidence>
<evidence type="ECO:0000256" key="3">
    <source>
        <dbReference type="ARBA" id="ARBA00022989"/>
    </source>
</evidence>
<feature type="transmembrane region" description="Helical" evidence="5">
    <location>
        <begin position="12"/>
        <end position="42"/>
    </location>
</feature>
<evidence type="ECO:0000256" key="5">
    <source>
        <dbReference type="SAM" id="Phobius"/>
    </source>
</evidence>
<feature type="transmembrane region" description="Helical" evidence="5">
    <location>
        <begin position="388"/>
        <end position="404"/>
    </location>
</feature>
<dbReference type="EMBL" id="RBIQ01000007">
    <property type="protein sequence ID" value="RKR14770.1"/>
    <property type="molecule type" value="Genomic_DNA"/>
</dbReference>
<feature type="transmembrane region" description="Helical" evidence="5">
    <location>
        <begin position="54"/>
        <end position="76"/>
    </location>
</feature>
<dbReference type="InterPro" id="IPR007016">
    <property type="entry name" value="O-antigen_ligase-rel_domated"/>
</dbReference>
<evidence type="ECO:0000259" key="6">
    <source>
        <dbReference type="Pfam" id="PF04932"/>
    </source>
</evidence>
<dbReference type="OrthoDB" id="1631746at2"/>
<comment type="caution">
    <text evidence="7">The sequence shown here is derived from an EMBL/GenBank/DDBJ whole genome shotgun (WGS) entry which is preliminary data.</text>
</comment>
<dbReference type="PANTHER" id="PTHR37422">
    <property type="entry name" value="TEICHURONIC ACID BIOSYNTHESIS PROTEIN TUAE"/>
    <property type="match status" value="1"/>
</dbReference>
<feature type="transmembrane region" description="Helical" evidence="5">
    <location>
        <begin position="116"/>
        <end position="142"/>
    </location>
</feature>
<dbReference type="Pfam" id="PF04932">
    <property type="entry name" value="Wzy_C"/>
    <property type="match status" value="1"/>
</dbReference>
<feature type="transmembrane region" description="Helical" evidence="5">
    <location>
        <begin position="332"/>
        <end position="353"/>
    </location>
</feature>
<evidence type="ECO:0000256" key="2">
    <source>
        <dbReference type="ARBA" id="ARBA00022692"/>
    </source>
</evidence>
<accession>A0A495ED00</accession>
<keyword evidence="4 5" id="KW-0472">Membrane</keyword>
<dbReference type="InterPro" id="IPR051533">
    <property type="entry name" value="WaaL-like"/>
</dbReference>
<feature type="transmembrane region" description="Helical" evidence="5">
    <location>
        <begin position="162"/>
        <end position="183"/>
    </location>
</feature>
<evidence type="ECO:0000256" key="1">
    <source>
        <dbReference type="ARBA" id="ARBA00004141"/>
    </source>
</evidence>
<protein>
    <submittedName>
        <fullName evidence="7">O-antigen ligase</fullName>
    </submittedName>
</protein>
<feature type="transmembrane region" description="Helical" evidence="5">
    <location>
        <begin position="88"/>
        <end position="104"/>
    </location>
</feature>
<dbReference type="PANTHER" id="PTHR37422:SF13">
    <property type="entry name" value="LIPOPOLYSACCHARIDE BIOSYNTHESIS PROTEIN PA4999-RELATED"/>
    <property type="match status" value="1"/>
</dbReference>
<reference evidence="7 8" key="1">
    <citation type="submission" date="2018-10" db="EMBL/GenBank/DDBJ databases">
        <title>Genomic Encyclopedia of Archaeal and Bacterial Type Strains, Phase II (KMG-II): from individual species to whole genera.</title>
        <authorList>
            <person name="Goeker M."/>
        </authorList>
    </citation>
    <scope>NUCLEOTIDE SEQUENCE [LARGE SCALE GENOMIC DNA]</scope>
    <source>
        <strain evidence="7 8">DSM 25230</strain>
    </source>
</reference>
<feature type="transmembrane region" description="Helical" evidence="5">
    <location>
        <begin position="234"/>
        <end position="253"/>
    </location>
</feature>
<evidence type="ECO:0000313" key="7">
    <source>
        <dbReference type="EMBL" id="RKR14770.1"/>
    </source>
</evidence>
<proteinExistence type="predicted"/>